<feature type="region of interest" description="Disordered" evidence="11">
    <location>
        <begin position="1"/>
        <end position="20"/>
    </location>
</feature>
<dbReference type="InterPro" id="IPR012717">
    <property type="entry name" value="Chap_CCT_delta"/>
</dbReference>
<keyword evidence="5" id="KW-0963">Cytoplasm</keyword>
<evidence type="ECO:0000256" key="2">
    <source>
        <dbReference type="ARBA" id="ARBA00008020"/>
    </source>
</evidence>
<evidence type="ECO:0000256" key="8">
    <source>
        <dbReference type="ARBA" id="ARBA00023186"/>
    </source>
</evidence>
<organism evidence="12 13">
    <name type="scientific">Teratosphaeria destructans</name>
    <dbReference type="NCBI Taxonomy" id="418781"/>
    <lineage>
        <taxon>Eukaryota</taxon>
        <taxon>Fungi</taxon>
        <taxon>Dikarya</taxon>
        <taxon>Ascomycota</taxon>
        <taxon>Pezizomycotina</taxon>
        <taxon>Dothideomycetes</taxon>
        <taxon>Dothideomycetidae</taxon>
        <taxon>Mycosphaerellales</taxon>
        <taxon>Teratosphaeriaceae</taxon>
        <taxon>Teratosphaeria</taxon>
    </lineage>
</organism>
<dbReference type="Pfam" id="PF00118">
    <property type="entry name" value="Cpn60_TCP1"/>
    <property type="match status" value="1"/>
</dbReference>
<evidence type="ECO:0000256" key="3">
    <source>
        <dbReference type="ARBA" id="ARBA00011531"/>
    </source>
</evidence>
<keyword evidence="8 9" id="KW-0143">Chaperone</keyword>
<dbReference type="InterPro" id="IPR017998">
    <property type="entry name" value="Chaperone_TCP-1"/>
</dbReference>
<dbReference type="FunFam" id="3.50.7.10:FF:000010">
    <property type="entry name" value="T-complex protein 1 subunit delta"/>
    <property type="match status" value="1"/>
</dbReference>
<dbReference type="NCBIfam" id="NF041082">
    <property type="entry name" value="thermosome_alpha"/>
    <property type="match status" value="1"/>
</dbReference>
<dbReference type="PROSITE" id="PS00751">
    <property type="entry name" value="TCP1_2"/>
    <property type="match status" value="1"/>
</dbReference>
<evidence type="ECO:0000256" key="11">
    <source>
        <dbReference type="SAM" id="MobiDB-lite"/>
    </source>
</evidence>
<evidence type="ECO:0000256" key="4">
    <source>
        <dbReference type="ARBA" id="ARBA00016107"/>
    </source>
</evidence>
<evidence type="ECO:0000256" key="1">
    <source>
        <dbReference type="ARBA" id="ARBA00004496"/>
    </source>
</evidence>
<comment type="similarity">
    <text evidence="2 9">Belongs to the TCP-1 chaperonin family.</text>
</comment>
<dbReference type="EMBL" id="RIBY02001970">
    <property type="protein sequence ID" value="KAH9826643.1"/>
    <property type="molecule type" value="Genomic_DNA"/>
</dbReference>
<dbReference type="Proteomes" id="UP001138500">
    <property type="component" value="Unassembled WGS sequence"/>
</dbReference>
<dbReference type="GO" id="GO:0005832">
    <property type="term" value="C:chaperonin-containing T-complex"/>
    <property type="evidence" value="ECO:0007669"/>
    <property type="project" value="UniProtKB-ARBA"/>
</dbReference>
<reference evidence="12 13" key="2">
    <citation type="journal article" date="2021" name="Curr. Genet.">
        <title>Genetic response to nitrogen starvation in the aggressive Eucalyptus foliar pathogen Teratosphaeria destructans.</title>
        <authorList>
            <person name="Havenga M."/>
            <person name="Wingfield B.D."/>
            <person name="Wingfield M.J."/>
            <person name="Dreyer L.L."/>
            <person name="Roets F."/>
            <person name="Aylward J."/>
        </authorList>
    </citation>
    <scope>NUCLEOTIDE SEQUENCE [LARGE SCALE GENOMIC DNA]</scope>
    <source>
        <strain evidence="12">CMW44962</strain>
    </source>
</reference>
<dbReference type="Gene3D" id="3.30.260.10">
    <property type="entry name" value="TCP-1-like chaperonin intermediate domain"/>
    <property type="match status" value="1"/>
</dbReference>
<dbReference type="Gene3D" id="3.50.7.10">
    <property type="entry name" value="GroEL"/>
    <property type="match status" value="1"/>
</dbReference>
<evidence type="ECO:0000256" key="9">
    <source>
        <dbReference type="RuleBase" id="RU004187"/>
    </source>
</evidence>
<dbReference type="InterPro" id="IPR027409">
    <property type="entry name" value="GroEL-like_apical_dom_sf"/>
</dbReference>
<dbReference type="GO" id="GO:0051082">
    <property type="term" value="F:unfolded protein binding"/>
    <property type="evidence" value="ECO:0007669"/>
    <property type="project" value="InterPro"/>
</dbReference>
<protein>
    <recommendedName>
        <fullName evidence="4 10">T-complex protein 1 subunit delta</fullName>
    </recommendedName>
</protein>
<proteinExistence type="inferred from homology"/>
<sequence length="542" mass="57789">MAQGAGSNAGNNAFRDKEKPQAVRIGNITAARAVADAIRTSLGPRGMDKMIQTGKGETIITNDGNTMLKDIGVMHPAARMLVDLANAQDIEAGDGTTSVVVIAGSLLGAAERLLSKGIHPTVISESFQRAAARAVEILQEISVSINLADRNTLLKAASTSLSSKIVSQEPKLAPMAVDAVLRTINPNNAQNVDLRNVRILKKAGGVIDDSEMLEGLVLGQQVVKSAGGPTRIEKAKIGLIQFQLSPPKPDMENQIVVNDYRQMDKILKEERTYLLNMAKKIKKAKCNVLLIQKSILRDAVNDLSLHFLYKLGILVVKDVERDEVEFICKSTGCKPIADIDSFTEDKLGSADLVEEVSSLGARYTKITGVKHAKENAPRTVSIVARGANPLILDEAERSLHDAMCVIRCLVKKRALLPGGGAPEMAVSTQLSQAATTAQYPDSICWKAFADALEIVPVTLAENAGLNSIKVVTELRARHAKGEANVGVSIKRGGVGVMGGEDKSASGTGEGVMQPLLVSTSAIELASETVKMILRIDDIALSR</sequence>
<dbReference type="CDD" id="cd03338">
    <property type="entry name" value="TCP1_delta"/>
    <property type="match status" value="1"/>
</dbReference>
<dbReference type="NCBIfam" id="NF041083">
    <property type="entry name" value="thermosome_beta"/>
    <property type="match status" value="1"/>
</dbReference>
<evidence type="ECO:0000313" key="13">
    <source>
        <dbReference type="Proteomes" id="UP001138500"/>
    </source>
</evidence>
<keyword evidence="6 9" id="KW-0547">Nucleotide-binding</keyword>
<name>A0A9W7W1A6_9PEZI</name>
<dbReference type="AlphaFoldDB" id="A0A9W7W1A6"/>
<comment type="subunit">
    <text evidence="3">Heterooligomeric complex of about 850 to 900 kDa that forms two stacked rings, 12 to 16 nm in diameter.</text>
</comment>
<accession>A0A9W7W1A6</accession>
<dbReference type="OrthoDB" id="10248520at2759"/>
<dbReference type="NCBIfam" id="TIGR02342">
    <property type="entry name" value="chap_CCT_delta"/>
    <property type="match status" value="1"/>
</dbReference>
<evidence type="ECO:0000256" key="10">
    <source>
        <dbReference type="RuleBase" id="RU004192"/>
    </source>
</evidence>
<dbReference type="PROSITE" id="PS00995">
    <property type="entry name" value="TCP1_3"/>
    <property type="match status" value="1"/>
</dbReference>
<dbReference type="InterPro" id="IPR054827">
    <property type="entry name" value="thermosome_alpha"/>
</dbReference>
<evidence type="ECO:0000256" key="6">
    <source>
        <dbReference type="ARBA" id="ARBA00022741"/>
    </source>
</evidence>
<evidence type="ECO:0000256" key="7">
    <source>
        <dbReference type="ARBA" id="ARBA00022840"/>
    </source>
</evidence>
<dbReference type="GO" id="GO:0140662">
    <property type="term" value="F:ATP-dependent protein folding chaperone"/>
    <property type="evidence" value="ECO:0007669"/>
    <property type="project" value="InterPro"/>
</dbReference>
<dbReference type="InterPro" id="IPR027410">
    <property type="entry name" value="TCP-1-like_intermed_sf"/>
</dbReference>
<keyword evidence="7 9" id="KW-0067">ATP-binding</keyword>
<feature type="compositionally biased region" description="Low complexity" evidence="11">
    <location>
        <begin position="1"/>
        <end position="13"/>
    </location>
</feature>
<dbReference type="PROSITE" id="PS00750">
    <property type="entry name" value="TCP1_1"/>
    <property type="match status" value="1"/>
</dbReference>
<reference evidence="12 13" key="1">
    <citation type="journal article" date="2018" name="IMA Fungus">
        <title>IMA Genome-F 10: Nine draft genome sequences of Claviceps purpurea s.lat., including C. arundinis, C. humidiphila, and C. cf. spartinae, pseudomolecules for the pitch canker pathogen Fusarium circinatum, draft genome of Davidsoniella eucalypti, Grosmannia galeiformis, Quambalaria eucalypti, and Teratosphaeria destructans.</title>
        <authorList>
            <person name="Wingfield B.D."/>
            <person name="Liu M."/>
            <person name="Nguyen H.D."/>
            <person name="Lane F.A."/>
            <person name="Morgan S.W."/>
            <person name="De Vos L."/>
            <person name="Wilken P.M."/>
            <person name="Duong T.A."/>
            <person name="Aylward J."/>
            <person name="Coetzee M.P."/>
            <person name="Dadej K."/>
            <person name="De Beer Z.W."/>
            <person name="Findlay W."/>
            <person name="Havenga M."/>
            <person name="Kolarik M."/>
            <person name="Menzies J.G."/>
            <person name="Naidoo K."/>
            <person name="Pochopski O."/>
            <person name="Shoukouhi P."/>
            <person name="Santana Q.C."/>
            <person name="Seifert K.A."/>
            <person name="Soal N."/>
            <person name="Steenkamp E.T."/>
            <person name="Tatham C.T."/>
            <person name="van der Nest M.A."/>
            <person name="Wingfield M.J."/>
        </authorList>
    </citation>
    <scope>NUCLEOTIDE SEQUENCE [LARGE SCALE GENOMIC DNA]</scope>
    <source>
        <strain evidence="12">CMW44962</strain>
    </source>
</reference>
<dbReference type="InterPro" id="IPR027413">
    <property type="entry name" value="GROEL-like_equatorial_sf"/>
</dbReference>
<comment type="caution">
    <text evidence="12">The sequence shown here is derived from an EMBL/GenBank/DDBJ whole genome shotgun (WGS) entry which is preliminary data.</text>
</comment>
<comment type="subcellular location">
    <subcellularLocation>
        <location evidence="1">Cytoplasm</location>
    </subcellularLocation>
</comment>
<dbReference type="InterPro" id="IPR002194">
    <property type="entry name" value="Chaperonin_TCP-1_CS"/>
</dbReference>
<dbReference type="GO" id="GO:0005524">
    <property type="term" value="F:ATP binding"/>
    <property type="evidence" value="ECO:0007669"/>
    <property type="project" value="UniProtKB-KW"/>
</dbReference>
<dbReference type="SUPFAM" id="SSF54849">
    <property type="entry name" value="GroEL-intermediate domain like"/>
    <property type="match status" value="1"/>
</dbReference>
<dbReference type="Gene3D" id="1.10.560.10">
    <property type="entry name" value="GroEL-like equatorial domain"/>
    <property type="match status" value="1"/>
</dbReference>
<dbReference type="PRINTS" id="PR00304">
    <property type="entry name" value="TCOMPLEXTCP1"/>
</dbReference>
<dbReference type="PANTHER" id="PTHR11353">
    <property type="entry name" value="CHAPERONIN"/>
    <property type="match status" value="1"/>
</dbReference>
<dbReference type="GO" id="GO:0016887">
    <property type="term" value="F:ATP hydrolysis activity"/>
    <property type="evidence" value="ECO:0007669"/>
    <property type="project" value="InterPro"/>
</dbReference>
<evidence type="ECO:0000256" key="5">
    <source>
        <dbReference type="ARBA" id="ARBA00022490"/>
    </source>
</evidence>
<gene>
    <name evidence="12" type="ORF">Tdes44962_MAKER10000</name>
</gene>
<dbReference type="InterPro" id="IPR053374">
    <property type="entry name" value="TCP-1_chaperonin"/>
</dbReference>
<dbReference type="InterPro" id="IPR002423">
    <property type="entry name" value="Cpn60/GroEL/TCP-1"/>
</dbReference>
<keyword evidence="13" id="KW-1185">Reference proteome</keyword>
<dbReference type="SUPFAM" id="SSF48592">
    <property type="entry name" value="GroEL equatorial domain-like"/>
    <property type="match status" value="1"/>
</dbReference>
<evidence type="ECO:0000313" key="12">
    <source>
        <dbReference type="EMBL" id="KAH9826643.1"/>
    </source>
</evidence>
<dbReference type="SUPFAM" id="SSF52029">
    <property type="entry name" value="GroEL apical domain-like"/>
    <property type="match status" value="1"/>
</dbReference>